<keyword evidence="2" id="KW-1133">Transmembrane helix</keyword>
<feature type="non-terminal residue" evidence="3">
    <location>
        <position position="1"/>
    </location>
</feature>
<organism evidence="3">
    <name type="scientific">Lygus hesperus</name>
    <name type="common">Western plant bug</name>
    <dbReference type="NCBI Taxonomy" id="30085"/>
    <lineage>
        <taxon>Eukaryota</taxon>
        <taxon>Metazoa</taxon>
        <taxon>Ecdysozoa</taxon>
        <taxon>Arthropoda</taxon>
        <taxon>Hexapoda</taxon>
        <taxon>Insecta</taxon>
        <taxon>Pterygota</taxon>
        <taxon>Neoptera</taxon>
        <taxon>Paraneoptera</taxon>
        <taxon>Hemiptera</taxon>
        <taxon>Heteroptera</taxon>
        <taxon>Panheteroptera</taxon>
        <taxon>Cimicomorpha</taxon>
        <taxon>Miridae</taxon>
        <taxon>Mirini</taxon>
        <taxon>Lygus</taxon>
    </lineage>
</organism>
<evidence type="ECO:0000313" key="4">
    <source>
        <dbReference type="EMBL" id="JAG50836.1"/>
    </source>
</evidence>
<dbReference type="EMBL" id="GBRD01014990">
    <property type="protein sequence ID" value="JAG50836.1"/>
    <property type="molecule type" value="Transcribed_RNA"/>
</dbReference>
<feature type="transmembrane region" description="Helical" evidence="2">
    <location>
        <begin position="59"/>
        <end position="82"/>
    </location>
</feature>
<keyword evidence="2" id="KW-0812">Transmembrane</keyword>
<feature type="compositionally biased region" description="Polar residues" evidence="1">
    <location>
        <begin position="187"/>
        <end position="199"/>
    </location>
</feature>
<reference evidence="4" key="3">
    <citation type="submission" date="2014-09" db="EMBL/GenBank/DDBJ databases">
        <authorList>
            <person name="Magalhaes I.L.F."/>
            <person name="Oliveira U."/>
            <person name="Santos F.R."/>
            <person name="Vidigal T.H.D.A."/>
            <person name="Brescovit A.D."/>
            <person name="Santos A.J."/>
        </authorList>
    </citation>
    <scope>NUCLEOTIDE SEQUENCE</scope>
</reference>
<evidence type="ECO:0000313" key="3">
    <source>
        <dbReference type="EMBL" id="JAG03179.1"/>
    </source>
</evidence>
<protein>
    <submittedName>
        <fullName evidence="3">Uncharacterized protein</fullName>
    </submittedName>
</protein>
<dbReference type="EMBL" id="GBHO01040425">
    <property type="protein sequence ID" value="JAG03179.1"/>
    <property type="molecule type" value="Transcribed_RNA"/>
</dbReference>
<dbReference type="AlphaFoldDB" id="A0A0A9W5X4"/>
<reference evidence="3" key="2">
    <citation type="submission" date="2014-07" db="EMBL/GenBank/DDBJ databases">
        <authorList>
            <person name="Hull J."/>
        </authorList>
    </citation>
    <scope>NUCLEOTIDE SEQUENCE</scope>
</reference>
<name>A0A0A9W5X4_LYGHE</name>
<proteinExistence type="predicted"/>
<accession>A0A0A9W5X4</accession>
<feature type="compositionally biased region" description="Low complexity" evidence="1">
    <location>
        <begin position="221"/>
        <end position="236"/>
    </location>
</feature>
<keyword evidence="2" id="KW-0472">Membrane</keyword>
<reference evidence="3" key="1">
    <citation type="journal article" date="2014" name="PLoS ONE">
        <title>Transcriptome-Based Identification of ABC Transporters in the Western Tarnished Plant Bug Lygus hesperus.</title>
        <authorList>
            <person name="Hull J.J."/>
            <person name="Chaney K."/>
            <person name="Geib S.M."/>
            <person name="Fabrick J.A."/>
            <person name="Brent C.S."/>
            <person name="Walsh D."/>
            <person name="Lavine L.C."/>
        </authorList>
    </citation>
    <scope>NUCLEOTIDE SEQUENCE</scope>
</reference>
<feature type="compositionally biased region" description="Basic and acidic residues" evidence="1">
    <location>
        <begin position="203"/>
        <end position="213"/>
    </location>
</feature>
<feature type="region of interest" description="Disordered" evidence="1">
    <location>
        <begin position="187"/>
        <end position="242"/>
    </location>
</feature>
<gene>
    <name evidence="3" type="ORF">CM83_37413</name>
</gene>
<evidence type="ECO:0000256" key="2">
    <source>
        <dbReference type="SAM" id="Phobius"/>
    </source>
</evidence>
<evidence type="ECO:0000256" key="1">
    <source>
        <dbReference type="SAM" id="MobiDB-lite"/>
    </source>
</evidence>
<sequence length="242" mass="27265">YSIEDKKFLTILSSKDYTKESIEGFYTCWLPSNAKTQKSPIVVTFGVTVLVHEVKGSRFILVNALGIVLLAILLIASTTLLFEYFSGLFDGMGLNTKYTNTKSIDKELRYILFHSPDLQDNFGVKKKLVKHIVKFNQMLEEDRCKNRKLQRRGSVTKDALVSRYLACMQRNSPHSYAASGVRGTCSSQVLTSPQESPRSNGRAHYDLLHDSPRSRKTVTFSSSTENISRNSSPPSVRRSKAQ</sequence>